<keyword evidence="1" id="KW-0328">Glycosyltransferase</keyword>
<sequence>MSAGMRARQSTADPHRKDAVVDVPFDLDFNVKRIEAVTLDGPAALMARDLMSPYVWREADGRWGLMVRAVVKPGETLTDTGVIWAGWSDDGRHFTMLDAPAIVPGPDDHDAGGVEDPTVVRGPDGYIVYYSGVLADHSHGELSYAAGPSLDRLVKSGVALASSKSEGNTKEATVDRTADGRWRLFYEYAADDASRIGLAIGADVAGPWDEQPTPFMPRENSWDDWHLSTGPLLTDDPARPVMFYNGATRDARWRIGWVAFDDHYTRVVARGIEPLVLPPPADDRGATDIAFAASVVVEGGRIWLYYSLEDRRLARALIRRS</sequence>
<comment type="similarity">
    <text evidence="3">Belongs to the glycosyl hydrolase 130 family.</text>
</comment>
<dbReference type="PANTHER" id="PTHR34106">
    <property type="entry name" value="GLYCOSIDASE"/>
    <property type="match status" value="1"/>
</dbReference>
<evidence type="ECO:0000313" key="5">
    <source>
        <dbReference type="Proteomes" id="UP000574769"/>
    </source>
</evidence>
<organism evidence="4 5">
    <name type="scientific">Sphingomonas abaci</name>
    <dbReference type="NCBI Taxonomy" id="237611"/>
    <lineage>
        <taxon>Bacteria</taxon>
        <taxon>Pseudomonadati</taxon>
        <taxon>Pseudomonadota</taxon>
        <taxon>Alphaproteobacteria</taxon>
        <taxon>Sphingomonadales</taxon>
        <taxon>Sphingomonadaceae</taxon>
        <taxon>Sphingomonas</taxon>
    </lineage>
</organism>
<dbReference type="Proteomes" id="UP000574769">
    <property type="component" value="Unassembled WGS sequence"/>
</dbReference>
<dbReference type="AlphaFoldDB" id="A0A7W7AP40"/>
<evidence type="ECO:0000256" key="2">
    <source>
        <dbReference type="ARBA" id="ARBA00022679"/>
    </source>
</evidence>
<dbReference type="GO" id="GO:0016757">
    <property type="term" value="F:glycosyltransferase activity"/>
    <property type="evidence" value="ECO:0007669"/>
    <property type="project" value="UniProtKB-KW"/>
</dbReference>
<dbReference type="InterPro" id="IPR007184">
    <property type="entry name" value="Mannoside_phosphorylase"/>
</dbReference>
<evidence type="ECO:0000256" key="1">
    <source>
        <dbReference type="ARBA" id="ARBA00022676"/>
    </source>
</evidence>
<dbReference type="Gene3D" id="2.115.10.20">
    <property type="entry name" value="Glycosyl hydrolase domain, family 43"/>
    <property type="match status" value="1"/>
</dbReference>
<comment type="caution">
    <text evidence="4">The sequence shown here is derived from an EMBL/GenBank/DDBJ whole genome shotgun (WGS) entry which is preliminary data.</text>
</comment>
<evidence type="ECO:0000256" key="3">
    <source>
        <dbReference type="ARBA" id="ARBA00024356"/>
    </source>
</evidence>
<protein>
    <submittedName>
        <fullName evidence="4">Putative GH43/DUF377 family glycosyl hydrolase</fullName>
    </submittedName>
</protein>
<name>A0A7W7AP40_9SPHN</name>
<dbReference type="SUPFAM" id="SSF75005">
    <property type="entry name" value="Arabinanase/levansucrase/invertase"/>
    <property type="match status" value="1"/>
</dbReference>
<keyword evidence="4" id="KW-0378">Hydrolase</keyword>
<keyword evidence="5" id="KW-1185">Reference proteome</keyword>
<dbReference type="PANTHER" id="PTHR34106:SF5">
    <property type="entry name" value="GLYCOSIDASE"/>
    <property type="match status" value="1"/>
</dbReference>
<reference evidence="4 5" key="1">
    <citation type="submission" date="2020-08" db="EMBL/GenBank/DDBJ databases">
        <title>Genomic Encyclopedia of Type Strains, Phase IV (KMG-IV): sequencing the most valuable type-strain genomes for metagenomic binning, comparative biology and taxonomic classification.</title>
        <authorList>
            <person name="Goeker M."/>
        </authorList>
    </citation>
    <scope>NUCLEOTIDE SEQUENCE [LARGE SCALE GENOMIC DNA]</scope>
    <source>
        <strain evidence="4 5">DSM 15867</strain>
    </source>
</reference>
<dbReference type="InterPro" id="IPR023296">
    <property type="entry name" value="Glyco_hydro_beta-prop_sf"/>
</dbReference>
<proteinExistence type="inferred from homology"/>
<accession>A0A7W7AP40</accession>
<gene>
    <name evidence="4" type="ORF">GGQ96_003854</name>
</gene>
<evidence type="ECO:0000313" key="4">
    <source>
        <dbReference type="EMBL" id="MBB4619695.1"/>
    </source>
</evidence>
<keyword evidence="2" id="KW-0808">Transferase</keyword>
<dbReference type="GO" id="GO:0016787">
    <property type="term" value="F:hydrolase activity"/>
    <property type="evidence" value="ECO:0007669"/>
    <property type="project" value="UniProtKB-KW"/>
</dbReference>
<dbReference type="EMBL" id="JACHNY010000013">
    <property type="protein sequence ID" value="MBB4619695.1"/>
    <property type="molecule type" value="Genomic_DNA"/>
</dbReference>